<reference evidence="2" key="1">
    <citation type="journal article" date="2009" name="PLoS Genet.">
        <title>Sequencing, mapping, and analysis of 27,455 maize full-length cDNAs.</title>
        <authorList>
            <person name="Soderlund C."/>
            <person name="Descour A."/>
            <person name="Kudrna D."/>
            <person name="Bomhoff M."/>
            <person name="Boyd L."/>
            <person name="Currie J."/>
            <person name="Angelova A."/>
            <person name="Collura K."/>
            <person name="Wissotski M."/>
            <person name="Ashley E."/>
            <person name="Morrow D."/>
            <person name="Fernandes J."/>
            <person name="Walbot V."/>
            <person name="Yu Y."/>
        </authorList>
    </citation>
    <scope>NUCLEOTIDE SEQUENCE</scope>
    <source>
        <strain evidence="2">B73</strain>
    </source>
</reference>
<name>C0PLB8_MAIZE</name>
<evidence type="ECO:0000313" key="2">
    <source>
        <dbReference type="EMBL" id="ACN35984.1"/>
    </source>
</evidence>
<feature type="region of interest" description="Disordered" evidence="1">
    <location>
        <begin position="120"/>
        <end position="141"/>
    </location>
</feature>
<sequence length="141" mass="16612">MRWRARWWPAARQRRIWLGKPLLPRCDDLKRVGGGRLSREWQRDGGRGGGQWRAKEGFGRKGPFFPVATTSSELEAATGTGATKRRRPRWRPAVHRRRIWPRRRGWLWVASCHLGWRRRRRARGARGQGTTLLEGRSGRRR</sequence>
<dbReference type="AlphaFoldDB" id="C0PLB8"/>
<proteinExistence type="evidence at transcript level"/>
<reference evidence="2" key="2">
    <citation type="submission" date="2012-06" db="EMBL/GenBank/DDBJ databases">
        <authorList>
            <person name="Yu Y."/>
            <person name="Currie J."/>
            <person name="Lomeli R."/>
            <person name="Angelova A."/>
            <person name="Collura K."/>
            <person name="Wissotski M."/>
            <person name="Campos D."/>
            <person name="Kudrna D."/>
            <person name="Golser W."/>
            <person name="Ashely E."/>
            <person name="Descour A."/>
            <person name="Fernandes J."/>
            <person name="Soderlund C."/>
            <person name="Walbot V."/>
        </authorList>
    </citation>
    <scope>NUCLEOTIDE SEQUENCE</scope>
    <source>
        <strain evidence="2">B73</strain>
    </source>
</reference>
<protein>
    <submittedName>
        <fullName evidence="2">Uncharacterized protein</fullName>
    </submittedName>
</protein>
<evidence type="ECO:0000256" key="1">
    <source>
        <dbReference type="SAM" id="MobiDB-lite"/>
    </source>
</evidence>
<feature type="region of interest" description="Disordered" evidence="1">
    <location>
        <begin position="41"/>
        <end position="63"/>
    </location>
</feature>
<dbReference type="EMBL" id="BT069087">
    <property type="protein sequence ID" value="ACN35984.1"/>
    <property type="molecule type" value="mRNA"/>
</dbReference>
<accession>C0PLB8</accession>
<organism evidence="2">
    <name type="scientific">Zea mays</name>
    <name type="common">Maize</name>
    <dbReference type="NCBI Taxonomy" id="4577"/>
    <lineage>
        <taxon>Eukaryota</taxon>
        <taxon>Viridiplantae</taxon>
        <taxon>Streptophyta</taxon>
        <taxon>Embryophyta</taxon>
        <taxon>Tracheophyta</taxon>
        <taxon>Spermatophyta</taxon>
        <taxon>Magnoliopsida</taxon>
        <taxon>Liliopsida</taxon>
        <taxon>Poales</taxon>
        <taxon>Poaceae</taxon>
        <taxon>PACMAD clade</taxon>
        <taxon>Panicoideae</taxon>
        <taxon>Andropogonodae</taxon>
        <taxon>Andropogoneae</taxon>
        <taxon>Tripsacinae</taxon>
        <taxon>Zea</taxon>
    </lineage>
</organism>